<sequence>MATPIDSSLADRSTLSNDLGGLLLSIGPAVTGRFAQWKLSRYKVDYSCLTPLESQLKQDVSTHINTHPHDDSGSFARIWKVEPVAGEGDYKGYVVKAAKPLDAKDLSKMSSLQQLRTQVERQQELEREARALQVLQHDNIVVCIGAFEHPSLGCLLTMERMEGDLTHLDTLSSGYFSANMIYRISQDTIQALTYIHSKQWVHGDFHDGNVLFRTLGEDHYIFKVGDMGSCQPSGTKRDIANVPQLPPEISSAWKSAFPGLLKATPKTNTANDIWAFSAMLIRLLTRVEAGDLHQWLQTLAQTLTPAATKTESACLDRILTKACNLRNIKEDEPAYQDFKQLATVCSACQNVLPRLRPTADTIATRLERVELLGCGSLSLEEQLTPSQKTAELQTETEHTS</sequence>
<keyword evidence="2" id="KW-0808">Transferase</keyword>
<dbReference type="CDD" id="cd00180">
    <property type="entry name" value="PKc"/>
    <property type="match status" value="1"/>
</dbReference>
<dbReference type="SUPFAM" id="SSF56112">
    <property type="entry name" value="Protein kinase-like (PK-like)"/>
    <property type="match status" value="1"/>
</dbReference>
<dbReference type="InterPro" id="IPR000719">
    <property type="entry name" value="Prot_kinase_dom"/>
</dbReference>
<dbReference type="EMBL" id="FWPT01000006">
    <property type="protein sequence ID" value="SMA48510.1"/>
    <property type="molecule type" value="Genomic_DNA"/>
</dbReference>
<dbReference type="Proteomes" id="UP000196573">
    <property type="component" value="Unassembled WGS sequence"/>
</dbReference>
<organism evidence="2 3">
    <name type="scientific">Parendozoicomonas haliclonae</name>
    <dbReference type="NCBI Taxonomy" id="1960125"/>
    <lineage>
        <taxon>Bacteria</taxon>
        <taxon>Pseudomonadati</taxon>
        <taxon>Pseudomonadota</taxon>
        <taxon>Gammaproteobacteria</taxon>
        <taxon>Oceanospirillales</taxon>
        <taxon>Endozoicomonadaceae</taxon>
        <taxon>Parendozoicomonas</taxon>
    </lineage>
</organism>
<evidence type="ECO:0000313" key="2">
    <source>
        <dbReference type="EMBL" id="SMA48510.1"/>
    </source>
</evidence>
<dbReference type="SMART" id="SM00220">
    <property type="entry name" value="S_TKc"/>
    <property type="match status" value="1"/>
</dbReference>
<dbReference type="Gene3D" id="1.10.510.10">
    <property type="entry name" value="Transferase(Phosphotransferase) domain 1"/>
    <property type="match status" value="1"/>
</dbReference>
<protein>
    <submittedName>
        <fullName evidence="2">Protein kinase domain protein</fullName>
    </submittedName>
</protein>
<dbReference type="InterPro" id="IPR011009">
    <property type="entry name" value="Kinase-like_dom_sf"/>
</dbReference>
<dbReference type="AlphaFoldDB" id="A0A1X7ALU1"/>
<keyword evidence="3" id="KW-1185">Reference proteome</keyword>
<dbReference type="GO" id="GO:0005524">
    <property type="term" value="F:ATP binding"/>
    <property type="evidence" value="ECO:0007669"/>
    <property type="project" value="InterPro"/>
</dbReference>
<evidence type="ECO:0000259" key="1">
    <source>
        <dbReference type="PROSITE" id="PS50011"/>
    </source>
</evidence>
<dbReference type="PROSITE" id="PS50011">
    <property type="entry name" value="PROTEIN_KINASE_DOM"/>
    <property type="match status" value="1"/>
</dbReference>
<feature type="domain" description="Protein kinase" evidence="1">
    <location>
        <begin position="64"/>
        <end position="372"/>
    </location>
</feature>
<keyword evidence="2" id="KW-0418">Kinase</keyword>
<gene>
    <name evidence="2" type="ORF">EHSB41UT_02772</name>
</gene>
<dbReference type="Gene3D" id="3.30.200.20">
    <property type="entry name" value="Phosphorylase Kinase, domain 1"/>
    <property type="match status" value="1"/>
</dbReference>
<dbReference type="InterPro" id="IPR051681">
    <property type="entry name" value="Ser/Thr_Kinases-Pseudokinases"/>
</dbReference>
<proteinExistence type="predicted"/>
<dbReference type="PANTHER" id="PTHR44329">
    <property type="entry name" value="SERINE/THREONINE-PROTEIN KINASE TNNI3K-RELATED"/>
    <property type="match status" value="1"/>
</dbReference>
<dbReference type="GO" id="GO:0004674">
    <property type="term" value="F:protein serine/threonine kinase activity"/>
    <property type="evidence" value="ECO:0007669"/>
    <property type="project" value="TreeGrafter"/>
</dbReference>
<name>A0A1X7ALU1_9GAMM</name>
<reference evidence="2 3" key="1">
    <citation type="submission" date="2017-03" db="EMBL/GenBank/DDBJ databases">
        <authorList>
            <person name="Afonso C.L."/>
            <person name="Miller P.J."/>
            <person name="Scott M.A."/>
            <person name="Spackman E."/>
            <person name="Goraichik I."/>
            <person name="Dimitrov K.M."/>
            <person name="Suarez D.L."/>
            <person name="Swayne D.E."/>
        </authorList>
    </citation>
    <scope>NUCLEOTIDE SEQUENCE [LARGE SCALE GENOMIC DNA]</scope>
    <source>
        <strain evidence="2">SB41UT1</strain>
    </source>
</reference>
<accession>A0A1X7ALU1</accession>
<evidence type="ECO:0000313" key="3">
    <source>
        <dbReference type="Proteomes" id="UP000196573"/>
    </source>
</evidence>
<dbReference type="Pfam" id="PF00069">
    <property type="entry name" value="Pkinase"/>
    <property type="match status" value="1"/>
</dbReference>